<evidence type="ECO:0000313" key="6">
    <source>
        <dbReference type="Proteomes" id="UP000524535"/>
    </source>
</evidence>
<dbReference type="RefSeq" id="WP_183830372.1">
    <property type="nucleotide sequence ID" value="NZ_JACIGW010000016.1"/>
</dbReference>
<evidence type="ECO:0000313" key="7">
    <source>
        <dbReference type="Proteomes" id="UP000576087"/>
    </source>
</evidence>
<dbReference type="EMBL" id="JACIGY010000019">
    <property type="protein sequence ID" value="MBB4415020.1"/>
    <property type="molecule type" value="Genomic_DNA"/>
</dbReference>
<feature type="signal peptide" evidence="1">
    <location>
        <begin position="1"/>
        <end position="21"/>
    </location>
</feature>
<evidence type="ECO:0000313" key="3">
    <source>
        <dbReference type="EMBL" id="MBB4415020.1"/>
    </source>
</evidence>
<reference evidence="5 6" key="1">
    <citation type="submission" date="2020-08" db="EMBL/GenBank/DDBJ databases">
        <title>Genomic Encyclopedia of Type Strains, Phase IV (KMG-V): Genome sequencing to study the core and pangenomes of soil and plant-associated prokaryotes.</title>
        <authorList>
            <person name="Whitman W."/>
        </authorList>
    </citation>
    <scope>NUCLEOTIDE SEQUENCE [LARGE SCALE GENOMIC DNA]</scope>
    <source>
        <strain evidence="3 6">SEMIA 444</strain>
        <strain evidence="2 5">SEMIA 448</strain>
        <strain evidence="4 7">SEMIA 452</strain>
    </source>
</reference>
<evidence type="ECO:0000313" key="2">
    <source>
        <dbReference type="EMBL" id="MBB4351724.1"/>
    </source>
</evidence>
<evidence type="ECO:0000313" key="5">
    <source>
        <dbReference type="Proteomes" id="UP000520770"/>
    </source>
</evidence>
<sequence length="118" mass="12757">MTVKFALVSVTVLTMASTALAEETRQFISAKQAAEQLGDGKAWSAVDPDGTKLKLTLAPDGTGSVRGPIPIPMSVTWGVEGDQLCLTTKMGKRCLRFTRISGGLQGWENNQLGMRFRR</sequence>
<evidence type="ECO:0000313" key="4">
    <source>
        <dbReference type="EMBL" id="MBB4449650.1"/>
    </source>
</evidence>
<evidence type="ECO:0000256" key="1">
    <source>
        <dbReference type="SAM" id="SignalP"/>
    </source>
</evidence>
<proteinExistence type="predicted"/>
<keyword evidence="1" id="KW-0732">Signal</keyword>
<name>A0A7W6TKH6_9HYPH</name>
<protein>
    <submittedName>
        <fullName evidence="3">Uncharacterized protein</fullName>
    </submittedName>
</protein>
<dbReference type="Proteomes" id="UP000520770">
    <property type="component" value="Unassembled WGS sequence"/>
</dbReference>
<feature type="chain" id="PRO_5036214273" evidence="1">
    <location>
        <begin position="22"/>
        <end position="118"/>
    </location>
</feature>
<dbReference type="Proteomes" id="UP000524535">
    <property type="component" value="Unassembled WGS sequence"/>
</dbReference>
<keyword evidence="6" id="KW-1185">Reference proteome</keyword>
<dbReference type="AlphaFoldDB" id="A0A7W6TKH6"/>
<gene>
    <name evidence="3" type="ORF">GGE31_005568</name>
    <name evidence="2" type="ORF">GGE33_005507</name>
    <name evidence="4" type="ORF">GGE35_005507</name>
</gene>
<accession>A0A7W6TKH6</accession>
<dbReference type="EMBL" id="JACIHM010000019">
    <property type="protein sequence ID" value="MBB4449650.1"/>
    <property type="molecule type" value="Genomic_DNA"/>
</dbReference>
<dbReference type="EMBL" id="JACIGW010000016">
    <property type="protein sequence ID" value="MBB4351724.1"/>
    <property type="molecule type" value="Genomic_DNA"/>
</dbReference>
<comment type="caution">
    <text evidence="3">The sequence shown here is derived from an EMBL/GenBank/DDBJ whole genome shotgun (WGS) entry which is preliminary data.</text>
</comment>
<dbReference type="Proteomes" id="UP000576087">
    <property type="component" value="Unassembled WGS sequence"/>
</dbReference>
<organism evidence="3 6">
    <name type="scientific">Aliirhizobium cellulosilyticum</name>
    <dbReference type="NCBI Taxonomy" id="393664"/>
    <lineage>
        <taxon>Bacteria</taxon>
        <taxon>Pseudomonadati</taxon>
        <taxon>Pseudomonadota</taxon>
        <taxon>Alphaproteobacteria</taxon>
        <taxon>Hyphomicrobiales</taxon>
        <taxon>Rhizobiaceae</taxon>
        <taxon>Aliirhizobium</taxon>
    </lineage>
</organism>